<reference evidence="9 10" key="1">
    <citation type="submission" date="2021-05" db="EMBL/GenBank/DDBJ databases">
        <title>Fusibacter ferrireducens sp. nov., an anaerobic, sulfur- and Fe-reducing bacterium isolated from the mangrove sediment.</title>
        <authorList>
            <person name="Qiu D."/>
        </authorList>
    </citation>
    <scope>NUCLEOTIDE SEQUENCE [LARGE SCALE GENOMIC DNA]</scope>
    <source>
        <strain evidence="9 10">DSM 12116</strain>
    </source>
</reference>
<evidence type="ECO:0000256" key="6">
    <source>
        <dbReference type="ARBA" id="ARBA00023136"/>
    </source>
</evidence>
<evidence type="ECO:0000313" key="10">
    <source>
        <dbReference type="Proteomes" id="UP000746471"/>
    </source>
</evidence>
<dbReference type="PANTHER" id="PTHR48090">
    <property type="entry name" value="UNDECAPRENYL-PHOSPHATE 4-DEOXY-4-FORMAMIDO-L-ARABINOSE TRANSFERASE-RELATED"/>
    <property type="match status" value="1"/>
</dbReference>
<evidence type="ECO:0000256" key="4">
    <source>
        <dbReference type="ARBA" id="ARBA00022692"/>
    </source>
</evidence>
<dbReference type="EMBL" id="JAHBCL010000005">
    <property type="protein sequence ID" value="MBS7525838.1"/>
    <property type="molecule type" value="Genomic_DNA"/>
</dbReference>
<dbReference type="Proteomes" id="UP000746471">
    <property type="component" value="Unassembled WGS sequence"/>
</dbReference>
<dbReference type="InterPro" id="IPR029044">
    <property type="entry name" value="Nucleotide-diphossugar_trans"/>
</dbReference>
<evidence type="ECO:0000256" key="2">
    <source>
        <dbReference type="ARBA" id="ARBA00022676"/>
    </source>
</evidence>
<dbReference type="CDD" id="cd04187">
    <property type="entry name" value="DPM1_like_bac"/>
    <property type="match status" value="1"/>
</dbReference>
<feature type="transmembrane region" description="Helical" evidence="7">
    <location>
        <begin position="229"/>
        <end position="250"/>
    </location>
</feature>
<keyword evidence="6 7" id="KW-0472">Membrane</keyword>
<comment type="subcellular location">
    <subcellularLocation>
        <location evidence="1">Membrane</location>
        <topology evidence="1">Multi-pass membrane protein</topology>
    </subcellularLocation>
</comment>
<keyword evidence="2" id="KW-0328">Glycosyltransferase</keyword>
<evidence type="ECO:0000256" key="7">
    <source>
        <dbReference type="SAM" id="Phobius"/>
    </source>
</evidence>
<protein>
    <submittedName>
        <fullName evidence="9">Glycosyltransferase family 2 protein</fullName>
    </submittedName>
</protein>
<accession>A0ABS5PL34</accession>
<gene>
    <name evidence="9" type="ORF">KHM83_04005</name>
</gene>
<dbReference type="InterPro" id="IPR001173">
    <property type="entry name" value="Glyco_trans_2-like"/>
</dbReference>
<evidence type="ECO:0000256" key="3">
    <source>
        <dbReference type="ARBA" id="ARBA00022679"/>
    </source>
</evidence>
<feature type="domain" description="Glycosyltransferase 2-like" evidence="8">
    <location>
        <begin position="5"/>
        <end position="165"/>
    </location>
</feature>
<dbReference type="InterPro" id="IPR050256">
    <property type="entry name" value="Glycosyltransferase_2"/>
</dbReference>
<dbReference type="Pfam" id="PF00535">
    <property type="entry name" value="Glycos_transf_2"/>
    <property type="match status" value="1"/>
</dbReference>
<name>A0ABS5PL34_9FIRM</name>
<dbReference type="SUPFAM" id="SSF53448">
    <property type="entry name" value="Nucleotide-diphospho-sugar transferases"/>
    <property type="match status" value="1"/>
</dbReference>
<organism evidence="9 10">
    <name type="scientific">Fusibacter paucivorans</name>
    <dbReference type="NCBI Taxonomy" id="76009"/>
    <lineage>
        <taxon>Bacteria</taxon>
        <taxon>Bacillati</taxon>
        <taxon>Bacillota</taxon>
        <taxon>Clostridia</taxon>
        <taxon>Eubacteriales</taxon>
        <taxon>Eubacteriales Family XII. Incertae Sedis</taxon>
        <taxon>Fusibacter</taxon>
    </lineage>
</organism>
<sequence>MIKISVVVPAYNEEANIAPLCLRLHKTLTDIDEAYEIIFIDDGSKDGTVSEVLKCRAADERVKLISFARNFGHEMANTAGFRKASGEAVVIIDADLQDPPEVIQEMYEKYVEGYDVVYAQRRSRKKESPIKKATSKLFYRVLKSLSDTEIPLDTGDFRLLSRRAVTALNQMDEKNRFFRGLTHWIGFNVTQVYFDRDERHAGETKYSYLKLVRLALDAIVSFSYKPLKLFSLFGFISAIVGFVMMVYWIVKKLAFGNPTDGWTSTVTIFLFFFGLLMMQLSLIGEYIARIYEEVRERPLYIIGREEGFKHE</sequence>
<dbReference type="Gene3D" id="3.90.550.10">
    <property type="entry name" value="Spore Coat Polysaccharide Biosynthesis Protein SpsA, Chain A"/>
    <property type="match status" value="1"/>
</dbReference>
<dbReference type="RefSeq" id="WP_213235622.1">
    <property type="nucleotide sequence ID" value="NZ_JAHBCL010000005.1"/>
</dbReference>
<evidence type="ECO:0000256" key="1">
    <source>
        <dbReference type="ARBA" id="ARBA00004141"/>
    </source>
</evidence>
<keyword evidence="3" id="KW-0808">Transferase</keyword>
<dbReference type="PANTHER" id="PTHR48090:SF1">
    <property type="entry name" value="PROPHAGE BACTOPRENOL GLUCOSYL TRANSFERASE HOMOLOG"/>
    <property type="match status" value="1"/>
</dbReference>
<keyword evidence="4 7" id="KW-0812">Transmembrane</keyword>
<evidence type="ECO:0000313" key="9">
    <source>
        <dbReference type="EMBL" id="MBS7525838.1"/>
    </source>
</evidence>
<keyword evidence="5 7" id="KW-1133">Transmembrane helix</keyword>
<evidence type="ECO:0000259" key="8">
    <source>
        <dbReference type="Pfam" id="PF00535"/>
    </source>
</evidence>
<feature type="transmembrane region" description="Helical" evidence="7">
    <location>
        <begin position="262"/>
        <end position="288"/>
    </location>
</feature>
<proteinExistence type="predicted"/>
<keyword evidence="10" id="KW-1185">Reference proteome</keyword>
<comment type="caution">
    <text evidence="9">The sequence shown here is derived from an EMBL/GenBank/DDBJ whole genome shotgun (WGS) entry which is preliminary data.</text>
</comment>
<evidence type="ECO:0000256" key="5">
    <source>
        <dbReference type="ARBA" id="ARBA00022989"/>
    </source>
</evidence>